<dbReference type="SUPFAM" id="SSF47699">
    <property type="entry name" value="Bifunctional inhibitor/lipid-transfer protein/seed storage 2S albumin"/>
    <property type="match status" value="1"/>
</dbReference>
<dbReference type="AlphaFoldDB" id="A0A8J5C6Y0"/>
<sequence length="312" mass="31744">MRKPASVGALLVLINLATLLLPSLACPYCPTPTSHPPPPPATTPCPPPPPKSTPAPPPPKKNPSPPPPPHKKPTSPPPPKATPSPPLPSISPPPPPKATPSPPHPSVSPSPPPPKATPSPPLPSISPPPPPKATLSPPPPSAVPCPPPPPLTSSCPIDTLKLDACVDLIGGLVHVIIGGNVRSECCPVLEGVADLDAALCLCTTIKAKALGITLLLPIALEVLADCGKHVPSDYQLLLYVASVTLPSAFAHDHSSSVHPRGVYGTGLVLKAATLLGIEHFLVLVTTSPKSSANSASVVPSVAAGKEEVRKYV</sequence>
<comment type="caution">
    <text evidence="4">The sequence shown here is derived from an EMBL/GenBank/DDBJ whole genome shotgun (WGS) entry which is preliminary data.</text>
</comment>
<reference evidence="4 5" key="1">
    <citation type="submission" date="2020-08" db="EMBL/GenBank/DDBJ databases">
        <title>Plant Genome Project.</title>
        <authorList>
            <person name="Zhang R.-G."/>
        </authorList>
    </citation>
    <scope>NUCLEOTIDE SEQUENCE [LARGE SCALE GENOMIC DNA]</scope>
    <source>
        <tissue evidence="4">Rhizome</tissue>
    </source>
</reference>
<dbReference type="Proteomes" id="UP000734854">
    <property type="component" value="Unassembled WGS sequence"/>
</dbReference>
<dbReference type="CDD" id="cd01958">
    <property type="entry name" value="HPS_like"/>
    <property type="match status" value="1"/>
</dbReference>
<gene>
    <name evidence="4" type="ORF">ZIOFF_073110</name>
</gene>
<evidence type="ECO:0000313" key="4">
    <source>
        <dbReference type="EMBL" id="KAG6468425.1"/>
    </source>
</evidence>
<organism evidence="4 5">
    <name type="scientific">Zingiber officinale</name>
    <name type="common">Ginger</name>
    <name type="synonym">Amomum zingiber</name>
    <dbReference type="NCBI Taxonomy" id="94328"/>
    <lineage>
        <taxon>Eukaryota</taxon>
        <taxon>Viridiplantae</taxon>
        <taxon>Streptophyta</taxon>
        <taxon>Embryophyta</taxon>
        <taxon>Tracheophyta</taxon>
        <taxon>Spermatophyta</taxon>
        <taxon>Magnoliopsida</taxon>
        <taxon>Liliopsida</taxon>
        <taxon>Zingiberales</taxon>
        <taxon>Zingiberaceae</taxon>
        <taxon>Zingiber</taxon>
    </lineage>
</organism>
<dbReference type="InterPro" id="IPR027923">
    <property type="entry name" value="Hydrophob_seed_dom"/>
</dbReference>
<dbReference type="InterPro" id="IPR036312">
    <property type="entry name" value="Bifun_inhib/LTP/seed_sf"/>
</dbReference>
<proteinExistence type="predicted"/>
<dbReference type="EMBL" id="JACMSC010000022">
    <property type="protein sequence ID" value="KAG6468425.1"/>
    <property type="molecule type" value="Genomic_DNA"/>
</dbReference>
<evidence type="ECO:0000256" key="2">
    <source>
        <dbReference type="SAM" id="SignalP"/>
    </source>
</evidence>
<keyword evidence="5" id="KW-1185">Reference proteome</keyword>
<accession>A0A8J5C6Y0</accession>
<dbReference type="Pfam" id="PF14547">
    <property type="entry name" value="Hydrophob_seed"/>
    <property type="match status" value="1"/>
</dbReference>
<protein>
    <recommendedName>
        <fullName evidence="3">Hydrophobic seed protein domain-containing protein</fullName>
    </recommendedName>
</protein>
<dbReference type="InterPro" id="IPR051636">
    <property type="entry name" value="Plant_LTP/defense-related"/>
</dbReference>
<dbReference type="PANTHER" id="PTHR31731">
    <property type="match status" value="1"/>
</dbReference>
<name>A0A8J5C6Y0_ZINOF</name>
<evidence type="ECO:0000256" key="1">
    <source>
        <dbReference type="SAM" id="MobiDB-lite"/>
    </source>
</evidence>
<dbReference type="PRINTS" id="PR01217">
    <property type="entry name" value="PRICHEXTENSN"/>
</dbReference>
<dbReference type="Gene3D" id="1.10.110.10">
    <property type="entry name" value="Plant lipid-transfer and hydrophobic proteins"/>
    <property type="match status" value="1"/>
</dbReference>
<evidence type="ECO:0000313" key="5">
    <source>
        <dbReference type="Proteomes" id="UP000734854"/>
    </source>
</evidence>
<feature type="signal peptide" evidence="2">
    <location>
        <begin position="1"/>
        <end position="25"/>
    </location>
</feature>
<keyword evidence="2" id="KW-0732">Signal</keyword>
<feature type="region of interest" description="Disordered" evidence="1">
    <location>
        <begin position="31"/>
        <end position="147"/>
    </location>
</feature>
<feature type="domain" description="Hydrophobic seed protein" evidence="3">
    <location>
        <begin position="155"/>
        <end position="235"/>
    </location>
</feature>
<feature type="chain" id="PRO_5035300393" description="Hydrophobic seed protein domain-containing protein" evidence="2">
    <location>
        <begin position="26"/>
        <end position="312"/>
    </location>
</feature>
<evidence type="ECO:0000259" key="3">
    <source>
        <dbReference type="Pfam" id="PF14547"/>
    </source>
</evidence>